<proteinExistence type="predicted"/>
<dbReference type="InterPro" id="IPR011094">
    <property type="entry name" value="Uncharacterised_LppY/LpqO"/>
</dbReference>
<keyword evidence="2" id="KW-1185">Reference proteome</keyword>
<reference evidence="1" key="2">
    <citation type="submission" date="2020-09" db="EMBL/GenBank/DDBJ databases">
        <authorList>
            <person name="Sun Q."/>
            <person name="Zhou Y."/>
        </authorList>
    </citation>
    <scope>NUCLEOTIDE SEQUENCE</scope>
    <source>
        <strain evidence="1">CGMCC 1.12360</strain>
    </source>
</reference>
<name>A0A8J2ZSK4_9BACI</name>
<evidence type="ECO:0008006" key="3">
    <source>
        <dbReference type="Google" id="ProtNLM"/>
    </source>
</evidence>
<evidence type="ECO:0000313" key="1">
    <source>
        <dbReference type="EMBL" id="GGH74957.1"/>
    </source>
</evidence>
<dbReference type="RefSeq" id="WP_188391699.1">
    <property type="nucleotide sequence ID" value="NZ_BMEV01000021.1"/>
</dbReference>
<reference evidence="1" key="1">
    <citation type="journal article" date="2014" name="Int. J. Syst. Evol. Microbiol.">
        <title>Complete genome sequence of Corynebacterium casei LMG S-19264T (=DSM 44701T), isolated from a smear-ripened cheese.</title>
        <authorList>
            <consortium name="US DOE Joint Genome Institute (JGI-PGF)"/>
            <person name="Walter F."/>
            <person name="Albersmeier A."/>
            <person name="Kalinowski J."/>
            <person name="Ruckert C."/>
        </authorList>
    </citation>
    <scope>NUCLEOTIDE SEQUENCE</scope>
    <source>
        <strain evidence="1">CGMCC 1.12360</strain>
    </source>
</reference>
<accession>A0A8J2ZSK4</accession>
<gene>
    <name evidence="1" type="ORF">GCM10010978_14320</name>
</gene>
<organism evidence="1 2">
    <name type="scientific">Compostibacillus humi</name>
    <dbReference type="NCBI Taxonomy" id="1245525"/>
    <lineage>
        <taxon>Bacteria</taxon>
        <taxon>Bacillati</taxon>
        <taxon>Bacillota</taxon>
        <taxon>Bacilli</taxon>
        <taxon>Bacillales</taxon>
        <taxon>Bacillaceae</taxon>
        <taxon>Compostibacillus</taxon>
    </lineage>
</organism>
<protein>
    <recommendedName>
        <fullName evidence="3">DUF1259 domain-containing protein</fullName>
    </recommendedName>
</protein>
<comment type="caution">
    <text evidence="1">The sequence shown here is derived from an EMBL/GenBank/DDBJ whole genome shotgun (WGS) entry which is preliminary data.</text>
</comment>
<dbReference type="AlphaFoldDB" id="A0A8J2ZSK4"/>
<dbReference type="Proteomes" id="UP000602050">
    <property type="component" value="Unassembled WGS sequence"/>
</dbReference>
<dbReference type="EMBL" id="BMEV01000021">
    <property type="protein sequence ID" value="GGH74957.1"/>
    <property type="molecule type" value="Genomic_DNA"/>
</dbReference>
<sequence length="142" mass="15857">MGRRRVNAGGCRNGGGNTASCRRLANIIGGDVVQATPVCVVMRLRNIRATILNRRTRSPLALPFMLSFENNGLNLGETVVLQKEVNPMIRALQRRGLIVTAFHNHWLFEEPRLMYLHWEDVEMSPAEFARASIGAAREAGLF</sequence>
<evidence type="ECO:0000313" key="2">
    <source>
        <dbReference type="Proteomes" id="UP000602050"/>
    </source>
</evidence>
<dbReference type="Pfam" id="PF07485">
    <property type="entry name" value="DUF1529"/>
    <property type="match status" value="1"/>
</dbReference>